<dbReference type="InterPro" id="IPR029151">
    <property type="entry name" value="Sensor-like_sf"/>
</dbReference>
<dbReference type="Proteomes" id="UP001381693">
    <property type="component" value="Unassembled WGS sequence"/>
</dbReference>
<dbReference type="AlphaFoldDB" id="A0AAN8WK47"/>
<dbReference type="PANTHER" id="PTHR10166">
    <property type="entry name" value="VOLTAGE-DEPENDENT CALCIUM CHANNEL SUBUNIT ALPHA-2/DELTA-RELATED"/>
    <property type="match status" value="1"/>
</dbReference>
<dbReference type="EMBL" id="JAXCGZ010018153">
    <property type="protein sequence ID" value="KAK7067516.1"/>
    <property type="molecule type" value="Genomic_DNA"/>
</dbReference>
<feature type="region of interest" description="Disordered" evidence="1">
    <location>
        <begin position="1009"/>
        <end position="1054"/>
    </location>
</feature>
<evidence type="ECO:0000256" key="1">
    <source>
        <dbReference type="SAM" id="MobiDB-lite"/>
    </source>
</evidence>
<protein>
    <submittedName>
        <fullName evidence="2">VWFA and cache domain-containing protein 1</fullName>
    </submittedName>
</protein>
<gene>
    <name evidence="2" type="primary">CACHD1</name>
    <name evidence="2" type="ORF">SK128_028112</name>
</gene>
<feature type="region of interest" description="Disordered" evidence="1">
    <location>
        <begin position="961"/>
        <end position="987"/>
    </location>
</feature>
<keyword evidence="3" id="KW-1185">Reference proteome</keyword>
<comment type="caution">
    <text evidence="2">The sequence shown here is derived from an EMBL/GenBank/DDBJ whole genome shotgun (WGS) entry which is preliminary data.</text>
</comment>
<dbReference type="GO" id="GO:0005891">
    <property type="term" value="C:voltage-gated calcium channel complex"/>
    <property type="evidence" value="ECO:0007669"/>
    <property type="project" value="TreeGrafter"/>
</dbReference>
<organism evidence="2 3">
    <name type="scientific">Halocaridina rubra</name>
    <name type="common">Hawaiian red shrimp</name>
    <dbReference type="NCBI Taxonomy" id="373956"/>
    <lineage>
        <taxon>Eukaryota</taxon>
        <taxon>Metazoa</taxon>
        <taxon>Ecdysozoa</taxon>
        <taxon>Arthropoda</taxon>
        <taxon>Crustacea</taxon>
        <taxon>Multicrustacea</taxon>
        <taxon>Malacostraca</taxon>
        <taxon>Eumalacostraca</taxon>
        <taxon>Eucarida</taxon>
        <taxon>Decapoda</taxon>
        <taxon>Pleocyemata</taxon>
        <taxon>Caridea</taxon>
        <taxon>Atyoidea</taxon>
        <taxon>Atyidae</taxon>
        <taxon>Halocaridina</taxon>
    </lineage>
</organism>
<accession>A0AAN8WK47</accession>
<dbReference type="SUPFAM" id="SSF103190">
    <property type="entry name" value="Sensory domain-like"/>
    <property type="match status" value="1"/>
</dbReference>
<sequence>MVGKVHGPVLFEGMRREEKRGIREEQSGFREKRSYLDQEPTNHSLGLLSALDAVRTWSSSLESSSHPDSSVLLVYISRGVIGASEKIPYILKDMAYKIESLKSDVVISAFGLGLVSDEPSIKRSFLEAIAYQEYEKYGILTSKPPKRGRVAEVDSTLSVAPIINNFYDAMMEPQVDSSQDFVISEPYWDEDGRGMIVSLTHAIQTNDDEVIGIVGIDVPLASLLEDITHYNSPAQSYAFAVDSRGNVLGHPKLGRPETWSLPLIPTDLVLLEQMPGFEVIRDDLLKQSSGHKYIAQDILEGAPKGELHYWWRRSLSCGWVFVVVWYDSGVPHKRLSRNVPPLPPSALFHRLDLLSPNEARVCRHFNQMATLNGSTVFLAVGSYVSPLNQVSGGPETLGVVQSITAYLSDGTQLIANPGLRLGVRTDASALYHITELWKKQFWNSDLNKYIIRRYAAAPSGVTLMYPGTFLDRSFDPRSQTWYLDAVANPGKVVVSAPYLDPGGAGYIVTVSHTVYQGRSATMHSPTDPVVAVLATDFTIGYWYKLLLDLEPACGGDSETEKSGKVRCFLMDNKGYLVAHPSMLASSSPSSLGADKPPHITHQEPVVSMELLAGGGGLLTKVWCGRWWHGASERHYALHLSPGQVVASSGSGSGQPDSSCLQYALTAVPATNLILGIINQTCTPAVAFCPCSMDDRLCLYCQLVEAGTCECPCECPLSSHPCSVPFADSYLEAAQSSVFSNIVNHSSLDHTWQTNMKMGFKHLAIPQVLEFGTQPPDLAPTCDRMPESAMPLQYSIGLLSHLDSCITVLCSSQLTYKSCLGIVGCVWCSVTSDGQSPLAHPHCIEEHHCYGGILGGPSPYPHGLATLPHSDNTHGGSGSPIGPVAGGIMAVFLLVALAVYCYRQHVGGSSHSLYTPANFQSRPNQHPVYQADPVHEIDNTDEDLLGDVSGLGLGAAAAISPYRMNPGYRRPPGQADSSDHGYSTMTPHDDSENLNYTDLGGIVSLPSLPVSHHVLDDPPSSSGWSPPSSPFPQQENHVTENENLHDPSHTLLSSRKHNGPNIVIVPVTVHMVDSV</sequence>
<evidence type="ECO:0000313" key="3">
    <source>
        <dbReference type="Proteomes" id="UP001381693"/>
    </source>
</evidence>
<proteinExistence type="predicted"/>
<dbReference type="PANTHER" id="PTHR10166:SF66">
    <property type="entry name" value="VWFA AND CACHE DOMAIN-CONTAINING PROTEIN CG16868"/>
    <property type="match status" value="1"/>
</dbReference>
<dbReference type="CDD" id="cd18773">
    <property type="entry name" value="PDC1_HK_sensor"/>
    <property type="match status" value="1"/>
</dbReference>
<dbReference type="GO" id="GO:0005245">
    <property type="term" value="F:voltage-gated calcium channel activity"/>
    <property type="evidence" value="ECO:0007669"/>
    <property type="project" value="TreeGrafter"/>
</dbReference>
<reference evidence="2 3" key="1">
    <citation type="submission" date="2023-11" db="EMBL/GenBank/DDBJ databases">
        <title>Halocaridina rubra genome assembly.</title>
        <authorList>
            <person name="Smith C."/>
        </authorList>
    </citation>
    <scope>NUCLEOTIDE SEQUENCE [LARGE SCALE GENOMIC DNA]</scope>
    <source>
        <strain evidence="2">EP-1</strain>
        <tissue evidence="2">Whole</tissue>
    </source>
</reference>
<dbReference type="InterPro" id="IPR051173">
    <property type="entry name" value="Ca_channel_alpha-2/delta"/>
</dbReference>
<name>A0AAN8WK47_HALRR</name>
<dbReference type="FunFam" id="3.30.450.20:FF:000024">
    <property type="entry name" value="VWFA and cache domain-containing protein 1"/>
    <property type="match status" value="1"/>
</dbReference>
<evidence type="ECO:0000313" key="2">
    <source>
        <dbReference type="EMBL" id="KAK7067516.1"/>
    </source>
</evidence>
<dbReference type="Gene3D" id="3.30.450.20">
    <property type="entry name" value="PAS domain"/>
    <property type="match status" value="3"/>
</dbReference>
<feature type="compositionally biased region" description="Basic and acidic residues" evidence="1">
    <location>
        <begin position="1036"/>
        <end position="1047"/>
    </location>
</feature>